<dbReference type="GO" id="GO:0071111">
    <property type="term" value="F:cyclic-guanylate-specific phosphodiesterase activity"/>
    <property type="evidence" value="ECO:0007669"/>
    <property type="project" value="InterPro"/>
</dbReference>
<accession>A0A401JHM7</accession>
<feature type="transmembrane region" description="Helical" evidence="1">
    <location>
        <begin position="178"/>
        <end position="201"/>
    </location>
</feature>
<evidence type="ECO:0000256" key="1">
    <source>
        <dbReference type="SAM" id="Phobius"/>
    </source>
</evidence>
<comment type="caution">
    <text evidence="4">The sequence shown here is derived from an EMBL/GenBank/DDBJ whole genome shotgun (WGS) entry which is preliminary data.</text>
</comment>
<dbReference type="SUPFAM" id="SSF55073">
    <property type="entry name" value="Nucleotide cyclase"/>
    <property type="match status" value="1"/>
</dbReference>
<sequence>MSSISKKILAVYLLVLTLGLTLSTLIYINGHSVSAVTNSLVVDNLPRLNAISKLRVAIFAQKPVLYEYYATTDRAVFLENYEARQREVDAGLHTIHTNQEGNKQLLQVESLAEEISRYAVELDQTLNTPQIDWDHAREILIKVSKTENKITPAIDALVELNQKSVFDNGNLAQSSTRLMIQMVIGFSIVIFLIAILIGYYVNAYIAENAERRRLATFPERNPSPVLRMAWDGTVAYANPATTELLARLGLANTNQLLPDDFKTRLAELKTTGRENLSLEYTKHNHVLDCFVHALADLHIFHIYISDITDRKRAEEELVYQAYHDELTGLPNRRMLGERLQEAIRQAEGNGNSMLAVALLRLDRIKRILESQGYEASDNLMHSIAARLNTLLHENRDLIRGAVLFRFEGATFGLLLPELTSTHQLQSLAEKLLISMHEPLHVNNQEFFFTLSIGASVFPADGQDSESLIRNAEAAVNRAKTLGGNIFQSYTEDMNKKAERWLSLENGLRHALERHELTLHYQPQVAIANSRILGVEALLRWHRDGQTFISPAEFIPLAEEVGLIIPLGEWVLRTACLQAKLWHDAGFCDLVMAVNISARQFQHPEFTELVAAVIKETGIDPRYLELEITESVTMHDAEKTIATLNSLRALNLQLSIDDFGTGYSSLSYLKRFPINKLKVDQSFVRNMTTDPNDASITKSVILLGQSLNLNVIAEGVETAEQLALLKQYGCDEVQGYFFSKPVPHNELERLLTSNPQQTIGL</sequence>
<gene>
    <name evidence="4" type="ORF">SFMTTN_3314</name>
</gene>
<dbReference type="InterPro" id="IPR035919">
    <property type="entry name" value="EAL_sf"/>
</dbReference>
<proteinExistence type="predicted"/>
<organism evidence="4 5">
    <name type="scientific">Sulfuriferula multivorans</name>
    <dbReference type="NCBI Taxonomy" id="1559896"/>
    <lineage>
        <taxon>Bacteria</taxon>
        <taxon>Pseudomonadati</taxon>
        <taxon>Pseudomonadota</taxon>
        <taxon>Betaproteobacteria</taxon>
        <taxon>Nitrosomonadales</taxon>
        <taxon>Sulfuricellaceae</taxon>
        <taxon>Sulfuriferula</taxon>
    </lineage>
</organism>
<evidence type="ECO:0000259" key="3">
    <source>
        <dbReference type="PROSITE" id="PS50887"/>
    </source>
</evidence>
<dbReference type="FunFam" id="3.20.20.450:FF:000001">
    <property type="entry name" value="Cyclic di-GMP phosphodiesterase yahA"/>
    <property type="match status" value="1"/>
</dbReference>
<dbReference type="SUPFAM" id="SSF141868">
    <property type="entry name" value="EAL domain-like"/>
    <property type="match status" value="1"/>
</dbReference>
<dbReference type="EMBL" id="BGOW01000045">
    <property type="protein sequence ID" value="GBL47474.1"/>
    <property type="molecule type" value="Genomic_DNA"/>
</dbReference>
<dbReference type="Pfam" id="PF00563">
    <property type="entry name" value="EAL"/>
    <property type="match status" value="1"/>
</dbReference>
<feature type="domain" description="GGDEF" evidence="3">
    <location>
        <begin position="352"/>
        <end position="491"/>
    </location>
</feature>
<evidence type="ECO:0000313" key="4">
    <source>
        <dbReference type="EMBL" id="GBL47474.1"/>
    </source>
</evidence>
<dbReference type="InterPro" id="IPR029787">
    <property type="entry name" value="Nucleotide_cyclase"/>
</dbReference>
<dbReference type="InterPro" id="IPR001633">
    <property type="entry name" value="EAL_dom"/>
</dbReference>
<dbReference type="InterPro" id="IPR000160">
    <property type="entry name" value="GGDEF_dom"/>
</dbReference>
<reference evidence="4 5" key="1">
    <citation type="journal article" date="2019" name="Front. Microbiol.">
        <title>Genomes of Neutrophilic Sulfur-Oxidizing Chemolithoautotrophs Representing 9 Proteobacterial Species From 8 Genera.</title>
        <authorList>
            <person name="Watanabe T."/>
            <person name="Kojima H."/>
            <person name="Umezawa K."/>
            <person name="Hori C."/>
            <person name="Takasuka T.E."/>
            <person name="Kato Y."/>
            <person name="Fukui M."/>
        </authorList>
    </citation>
    <scope>NUCLEOTIDE SEQUENCE [LARGE SCALE GENOMIC DNA]</scope>
    <source>
        <strain evidence="4 5">TTN</strain>
    </source>
</reference>
<evidence type="ECO:0000259" key="2">
    <source>
        <dbReference type="PROSITE" id="PS50883"/>
    </source>
</evidence>
<dbReference type="PANTHER" id="PTHR33121">
    <property type="entry name" value="CYCLIC DI-GMP PHOSPHODIESTERASE PDEF"/>
    <property type="match status" value="1"/>
</dbReference>
<keyword evidence="1" id="KW-0472">Membrane</keyword>
<dbReference type="PROSITE" id="PS50883">
    <property type="entry name" value="EAL"/>
    <property type="match status" value="1"/>
</dbReference>
<dbReference type="InterPro" id="IPR043128">
    <property type="entry name" value="Rev_trsase/Diguanyl_cyclase"/>
</dbReference>
<dbReference type="AlphaFoldDB" id="A0A401JHM7"/>
<dbReference type="PANTHER" id="PTHR33121:SF71">
    <property type="entry name" value="OXYGEN SENSOR PROTEIN DOSP"/>
    <property type="match status" value="1"/>
</dbReference>
<dbReference type="NCBIfam" id="TIGR00254">
    <property type="entry name" value="GGDEF"/>
    <property type="match status" value="1"/>
</dbReference>
<dbReference type="RefSeq" id="WP_124706238.1">
    <property type="nucleotide sequence ID" value="NZ_BGOW01000045.1"/>
</dbReference>
<dbReference type="Pfam" id="PF00990">
    <property type="entry name" value="GGDEF"/>
    <property type="match status" value="1"/>
</dbReference>
<dbReference type="CDD" id="cd01949">
    <property type="entry name" value="GGDEF"/>
    <property type="match status" value="1"/>
</dbReference>
<name>A0A401JHM7_9PROT</name>
<dbReference type="OrthoDB" id="8711786at2"/>
<dbReference type="Gene3D" id="3.20.20.450">
    <property type="entry name" value="EAL domain"/>
    <property type="match status" value="1"/>
</dbReference>
<dbReference type="CDD" id="cd01948">
    <property type="entry name" value="EAL"/>
    <property type="match status" value="1"/>
</dbReference>
<dbReference type="SMART" id="SM00052">
    <property type="entry name" value="EAL"/>
    <property type="match status" value="1"/>
</dbReference>
<keyword evidence="1" id="KW-1133">Transmembrane helix</keyword>
<dbReference type="Proteomes" id="UP000286806">
    <property type="component" value="Unassembled WGS sequence"/>
</dbReference>
<dbReference type="InterPro" id="IPR050706">
    <property type="entry name" value="Cyclic-di-GMP_PDE-like"/>
</dbReference>
<protein>
    <submittedName>
        <fullName evidence="4">Diguanylate cyclase/phosphodiesterase</fullName>
    </submittedName>
</protein>
<feature type="domain" description="EAL" evidence="2">
    <location>
        <begin position="500"/>
        <end position="754"/>
    </location>
</feature>
<dbReference type="PROSITE" id="PS50887">
    <property type="entry name" value="GGDEF"/>
    <property type="match status" value="1"/>
</dbReference>
<dbReference type="Gene3D" id="3.30.70.270">
    <property type="match status" value="1"/>
</dbReference>
<evidence type="ECO:0000313" key="5">
    <source>
        <dbReference type="Proteomes" id="UP000286806"/>
    </source>
</evidence>
<keyword evidence="1" id="KW-0812">Transmembrane</keyword>
<dbReference type="SMART" id="SM00267">
    <property type="entry name" value="GGDEF"/>
    <property type="match status" value="1"/>
</dbReference>
<keyword evidence="5" id="KW-1185">Reference proteome</keyword>